<dbReference type="Gene3D" id="3.30.565.10">
    <property type="entry name" value="Histidine kinase-like ATPase, C-terminal domain"/>
    <property type="match status" value="1"/>
</dbReference>
<dbReference type="PRINTS" id="PR01033">
    <property type="entry name" value="PHYTOCHROME"/>
</dbReference>
<keyword evidence="10" id="KW-0157">Chromophore</keyword>
<sequence length="864" mass="94058">MNLSDPTQFAVDLTNCDREPIHRLGRIQGFGFLVAASMDWMIQHVSANVGAFVDGCSPDSLLGEPLDTLLPSAAMHAVRGRLQLLTHNEGSERLFGFDLLGTGRPFDVAVHVSGHSIVIEAEPSAEGPATNPGTLVKSLIARIQRTDDLAGLFRESVRQLRGVTGFDRVMLYRFADDNSGEVVAESSRSGLESFLGLHYPATDIPQQARALYVRNQIRIIADVDAEPVPIEPGLDPNGETLDLSLSLLRAVSPIHIEYLKNMGVSASFSISIVIDGRLWGLFALHHYSARHLAMELRSTTELFGQMISLIIEARLQKEQRRAEETVRDLHDRFVGKIVSATPSVEALADFADDLRQIVPCDGFAVYAKGTTRSFGLCPLADDMPALARFLNRAAASRIYATDELAAVHPAAENYADRVAGILAIPISRSPRDYLLFFRKEIVQTIQWAGDPASKLGTFGPNGPRLTPRKSFEAWQETVRGKSLAFTEAERKAAETLRVSILEVLLRFNEETERRQSLAAQRQELLIAELNHRVRNILSLIRALIVQSRPGVRSVDEFASIIGGRIQALARAHDQITKQNFAAQDLAEIIQTEVQAYIGSKAGRVRLDGPEIHVEARAFSTLALVFHEMVTNSAKYGALSDSSGSVTVSWHIDANDTCQIDWRETGGPPVAPPSRRGFGSTIIERSIPHDLGGDAEVTYHLSGLAARFGLPASHYQLRDGDTQRLPIGEAPQTAETMTETGSLQGLSALIVEDNMIIALDAEQILLDNGIARVFTAASVADALAILDAEAVDLAMLDVNLGSETSFALIGPLNRKNIPFIFVTGYGEALDLPEDAGPVESIKKPFADHHMLAALARANARRAVAG</sequence>
<keyword evidence="16" id="KW-1185">Reference proteome</keyword>
<evidence type="ECO:0000256" key="12">
    <source>
        <dbReference type="PROSITE-ProRule" id="PRU00169"/>
    </source>
</evidence>
<dbReference type="InterPro" id="IPR003018">
    <property type="entry name" value="GAF"/>
</dbReference>
<dbReference type="InterPro" id="IPR043150">
    <property type="entry name" value="Phytochrome_PHY_sf"/>
</dbReference>
<dbReference type="Gene3D" id="3.30.450.40">
    <property type="match status" value="1"/>
</dbReference>
<dbReference type="EC" id="2.7.13.3" evidence="2"/>
<accession>A0A6L9ME80</accession>
<dbReference type="Pfam" id="PF00360">
    <property type="entry name" value="PHY"/>
    <property type="match status" value="1"/>
</dbReference>
<dbReference type="InterPro" id="IPR011102">
    <property type="entry name" value="Sig_transdc_His_kinase_HWE"/>
</dbReference>
<dbReference type="GO" id="GO:0004673">
    <property type="term" value="F:protein histidine kinase activity"/>
    <property type="evidence" value="ECO:0007669"/>
    <property type="project" value="UniProtKB-EC"/>
</dbReference>
<evidence type="ECO:0000256" key="8">
    <source>
        <dbReference type="ARBA" id="ARBA00022777"/>
    </source>
</evidence>
<dbReference type="InterPro" id="IPR013515">
    <property type="entry name" value="Phytochrome_cen-reg"/>
</dbReference>
<gene>
    <name evidence="15" type="ORF">GTW51_05425</name>
</gene>
<proteinExistence type="predicted"/>
<dbReference type="EMBL" id="JAAAMJ010000002">
    <property type="protein sequence ID" value="NDV86139.1"/>
    <property type="molecule type" value="Genomic_DNA"/>
</dbReference>
<dbReference type="Pfam" id="PF08446">
    <property type="entry name" value="PAS_2"/>
    <property type="match status" value="1"/>
</dbReference>
<dbReference type="InterPro" id="IPR011006">
    <property type="entry name" value="CheY-like_superfamily"/>
</dbReference>
<dbReference type="Gene3D" id="3.30.450.270">
    <property type="match status" value="1"/>
</dbReference>
<evidence type="ECO:0000313" key="16">
    <source>
        <dbReference type="Proteomes" id="UP000476332"/>
    </source>
</evidence>
<dbReference type="Pfam" id="PF07536">
    <property type="entry name" value="HWE_HK"/>
    <property type="match status" value="1"/>
</dbReference>
<feature type="domain" description="Response regulatory" evidence="14">
    <location>
        <begin position="746"/>
        <end position="857"/>
    </location>
</feature>
<dbReference type="RefSeq" id="WP_163042879.1">
    <property type="nucleotide sequence ID" value="NZ_JAAAMJ010000002.1"/>
</dbReference>
<feature type="modified residue" description="4-aspartylphosphate" evidence="12">
    <location>
        <position position="796"/>
    </location>
</feature>
<dbReference type="PANTHER" id="PTHR41523:SF8">
    <property type="entry name" value="ETHYLENE RESPONSE SENSOR PROTEIN"/>
    <property type="match status" value="1"/>
</dbReference>
<evidence type="ECO:0000256" key="6">
    <source>
        <dbReference type="ARBA" id="ARBA00022679"/>
    </source>
</evidence>
<evidence type="ECO:0000256" key="4">
    <source>
        <dbReference type="ARBA" id="ARBA00022553"/>
    </source>
</evidence>
<dbReference type="PROSITE" id="PS50110">
    <property type="entry name" value="RESPONSE_REGULATORY"/>
    <property type="match status" value="1"/>
</dbReference>
<name>A0A6L9ME80_9HYPH</name>
<dbReference type="GO" id="GO:0009584">
    <property type="term" value="P:detection of visible light"/>
    <property type="evidence" value="ECO:0007669"/>
    <property type="project" value="InterPro"/>
</dbReference>
<dbReference type="InterPro" id="IPR035965">
    <property type="entry name" value="PAS-like_dom_sf"/>
</dbReference>
<evidence type="ECO:0000256" key="3">
    <source>
        <dbReference type="ARBA" id="ARBA00022543"/>
    </source>
</evidence>
<evidence type="ECO:0000259" key="14">
    <source>
        <dbReference type="PROSITE" id="PS50110"/>
    </source>
</evidence>
<dbReference type="SUPFAM" id="SSF52172">
    <property type="entry name" value="CheY-like"/>
    <property type="match status" value="1"/>
</dbReference>
<dbReference type="AlphaFoldDB" id="A0A6L9ME80"/>
<dbReference type="GO" id="GO:0000160">
    <property type="term" value="P:phosphorelay signal transduction system"/>
    <property type="evidence" value="ECO:0007669"/>
    <property type="project" value="InterPro"/>
</dbReference>
<evidence type="ECO:0000313" key="15">
    <source>
        <dbReference type="EMBL" id="NDV86139.1"/>
    </source>
</evidence>
<dbReference type="InterPro" id="IPR001294">
    <property type="entry name" value="Phytochrome"/>
</dbReference>
<keyword evidence="4 12" id="KW-0597">Phosphoprotein</keyword>
<dbReference type="GO" id="GO:0006355">
    <property type="term" value="P:regulation of DNA-templated transcription"/>
    <property type="evidence" value="ECO:0007669"/>
    <property type="project" value="InterPro"/>
</dbReference>
<evidence type="ECO:0000256" key="2">
    <source>
        <dbReference type="ARBA" id="ARBA00012438"/>
    </source>
</evidence>
<dbReference type="InterPro" id="IPR013654">
    <property type="entry name" value="PAS_2"/>
</dbReference>
<dbReference type="Pfam" id="PF00072">
    <property type="entry name" value="Response_reg"/>
    <property type="match status" value="1"/>
</dbReference>
<comment type="catalytic activity">
    <reaction evidence="1">
        <text>ATP + protein L-histidine = ADP + protein N-phospho-L-histidine.</text>
        <dbReference type="EC" id="2.7.13.3"/>
    </reaction>
</comment>
<dbReference type="SMART" id="SM00065">
    <property type="entry name" value="GAF"/>
    <property type="match status" value="1"/>
</dbReference>
<dbReference type="SMART" id="SM00911">
    <property type="entry name" value="HWE_HK"/>
    <property type="match status" value="1"/>
</dbReference>
<dbReference type="GO" id="GO:0005524">
    <property type="term" value="F:ATP binding"/>
    <property type="evidence" value="ECO:0007669"/>
    <property type="project" value="UniProtKB-KW"/>
</dbReference>
<dbReference type="Gene3D" id="3.30.450.20">
    <property type="entry name" value="PAS domain"/>
    <property type="match status" value="1"/>
</dbReference>
<dbReference type="PANTHER" id="PTHR41523">
    <property type="entry name" value="TWO-COMPONENT SYSTEM SENSOR PROTEIN"/>
    <property type="match status" value="1"/>
</dbReference>
<dbReference type="PIRSF" id="PIRSF036397">
    <property type="entry name" value="Bactrphtchrm_rec"/>
    <property type="match status" value="1"/>
</dbReference>
<dbReference type="InterPro" id="IPR036890">
    <property type="entry name" value="HATPase_C_sf"/>
</dbReference>
<keyword evidence="9" id="KW-0067">ATP-binding</keyword>
<evidence type="ECO:0000259" key="13">
    <source>
        <dbReference type="PROSITE" id="PS50046"/>
    </source>
</evidence>
<dbReference type="Proteomes" id="UP000476332">
    <property type="component" value="Unassembled WGS sequence"/>
</dbReference>
<keyword evidence="3" id="KW-0600">Photoreceptor protein</keyword>
<evidence type="ECO:0000256" key="5">
    <source>
        <dbReference type="ARBA" id="ARBA00022606"/>
    </source>
</evidence>
<evidence type="ECO:0000256" key="7">
    <source>
        <dbReference type="ARBA" id="ARBA00022741"/>
    </source>
</evidence>
<keyword evidence="6" id="KW-0808">Transferase</keyword>
<feature type="domain" description="Phytochrome chromophore attachment site" evidence="13">
    <location>
        <begin position="148"/>
        <end position="305"/>
    </location>
</feature>
<evidence type="ECO:0000256" key="11">
    <source>
        <dbReference type="ARBA" id="ARBA00023170"/>
    </source>
</evidence>
<dbReference type="SMART" id="SM00448">
    <property type="entry name" value="REC"/>
    <property type="match status" value="1"/>
</dbReference>
<evidence type="ECO:0000256" key="1">
    <source>
        <dbReference type="ARBA" id="ARBA00000085"/>
    </source>
</evidence>
<organism evidence="15 16">
    <name type="scientific">Aurantimonas aggregata</name>
    <dbReference type="NCBI Taxonomy" id="2047720"/>
    <lineage>
        <taxon>Bacteria</taxon>
        <taxon>Pseudomonadati</taxon>
        <taxon>Pseudomonadota</taxon>
        <taxon>Alphaproteobacteria</taxon>
        <taxon>Hyphomicrobiales</taxon>
        <taxon>Aurantimonadaceae</taxon>
        <taxon>Aurantimonas</taxon>
    </lineage>
</organism>
<keyword evidence="7" id="KW-0547">Nucleotide-binding</keyword>
<dbReference type="InterPro" id="IPR009219">
    <property type="entry name" value="Bactrphtchr_CheY"/>
</dbReference>
<dbReference type="PROSITE" id="PS50046">
    <property type="entry name" value="PHYTOCHROME_2"/>
    <property type="match status" value="1"/>
</dbReference>
<dbReference type="SUPFAM" id="SSF55781">
    <property type="entry name" value="GAF domain-like"/>
    <property type="match status" value="2"/>
</dbReference>
<evidence type="ECO:0000256" key="10">
    <source>
        <dbReference type="ARBA" id="ARBA00022991"/>
    </source>
</evidence>
<dbReference type="Pfam" id="PF01590">
    <property type="entry name" value="GAF"/>
    <property type="match status" value="1"/>
</dbReference>
<dbReference type="InterPro" id="IPR016132">
    <property type="entry name" value="Phyto_chromo_attachment"/>
</dbReference>
<dbReference type="Gene3D" id="3.40.50.2300">
    <property type="match status" value="1"/>
</dbReference>
<dbReference type="InterPro" id="IPR029016">
    <property type="entry name" value="GAF-like_dom_sf"/>
</dbReference>
<dbReference type="InterPro" id="IPR001789">
    <property type="entry name" value="Sig_transdc_resp-reg_receiver"/>
</dbReference>
<dbReference type="SUPFAM" id="SSF55785">
    <property type="entry name" value="PYP-like sensor domain (PAS domain)"/>
    <property type="match status" value="1"/>
</dbReference>
<keyword evidence="11" id="KW-0675">Receptor</keyword>
<keyword evidence="8" id="KW-0418">Kinase</keyword>
<keyword evidence="5" id="KW-0716">Sensory transduction</keyword>
<comment type="caution">
    <text evidence="15">The sequence shown here is derived from an EMBL/GenBank/DDBJ whole genome shotgun (WGS) entry which is preliminary data.</text>
</comment>
<protein>
    <recommendedName>
        <fullName evidence="2">histidine kinase</fullName>
        <ecNumber evidence="2">2.7.13.3</ecNumber>
    </recommendedName>
</protein>
<evidence type="ECO:0000256" key="9">
    <source>
        <dbReference type="ARBA" id="ARBA00022840"/>
    </source>
</evidence>
<dbReference type="GO" id="GO:0009881">
    <property type="term" value="F:photoreceptor activity"/>
    <property type="evidence" value="ECO:0007669"/>
    <property type="project" value="UniProtKB-KW"/>
</dbReference>
<reference evidence="15 16" key="1">
    <citation type="submission" date="2020-01" db="EMBL/GenBank/DDBJ databases">
        <title>Genomes of bacteria type strains.</title>
        <authorList>
            <person name="Chen J."/>
            <person name="Zhu S."/>
            <person name="Chen J."/>
        </authorList>
    </citation>
    <scope>NUCLEOTIDE SEQUENCE [LARGE SCALE GENOMIC DNA]</scope>
    <source>
        <strain evidence="15 16">KCTC 52919</strain>
    </source>
</reference>